<evidence type="ECO:0000256" key="7">
    <source>
        <dbReference type="RuleBase" id="RU361218"/>
    </source>
</evidence>
<evidence type="ECO:0000256" key="3">
    <source>
        <dbReference type="ARBA" id="ARBA00022692"/>
    </source>
</evidence>
<dbReference type="AlphaFoldDB" id="A0ABD1CT61"/>
<comment type="subcellular location">
    <subcellularLocation>
        <location evidence="1 7">Membrane</location>
        <topology evidence="1 7">Multi-pass membrane protein</topology>
    </subcellularLocation>
</comment>
<proteinExistence type="inferred from homology"/>
<dbReference type="InterPro" id="IPR000301">
    <property type="entry name" value="Tetraspanin_animals"/>
</dbReference>
<evidence type="ECO:0000256" key="1">
    <source>
        <dbReference type="ARBA" id="ARBA00004141"/>
    </source>
</evidence>
<feature type="disulfide bond" evidence="6">
    <location>
        <begin position="172"/>
        <end position="205"/>
    </location>
</feature>
<feature type="transmembrane region" description="Helical" evidence="7">
    <location>
        <begin position="41"/>
        <end position="59"/>
    </location>
</feature>
<evidence type="ECO:0000313" key="9">
    <source>
        <dbReference type="Proteomes" id="UP001562425"/>
    </source>
</evidence>
<evidence type="ECO:0000256" key="2">
    <source>
        <dbReference type="ARBA" id="ARBA00006840"/>
    </source>
</evidence>
<gene>
    <name evidence="8" type="ORF">pipiens_001445</name>
</gene>
<keyword evidence="5 7" id="KW-0472">Membrane</keyword>
<evidence type="ECO:0000256" key="4">
    <source>
        <dbReference type="ARBA" id="ARBA00022989"/>
    </source>
</evidence>
<evidence type="ECO:0000256" key="5">
    <source>
        <dbReference type="ARBA" id="ARBA00023136"/>
    </source>
</evidence>
<dbReference type="Gene3D" id="1.10.1450.10">
    <property type="entry name" value="Tetraspanin"/>
    <property type="match status" value="1"/>
</dbReference>
<feature type="transmembrane region" description="Helical" evidence="7">
    <location>
        <begin position="16"/>
        <end position="36"/>
    </location>
</feature>
<sequence>MDIPEPLPPNCQIHQIALQILTMALGCTLTTVKFLLLVTNLFTLLCGVSLAIVGTVMHVRYSSINGLYAEQNSLLAYEALLAVTLGMIAFVISFFGFFGAARNSACMISTYAFLLLVLMVVQIGFAAGSFLQYEEARVYFLGRVEANFDRIFRSADLRSNPAIARVQRLFQCCGKHSYKEWGRWLPESCCRGGITAGCKPYETGCVEQLEEYFVRSARTFGWLLICFTVIEFVAALSGCWLANGLRDEEAARKRVRFQRVQAGRVNP</sequence>
<dbReference type="EMBL" id="JBEHCU010009589">
    <property type="protein sequence ID" value="KAL1379627.1"/>
    <property type="molecule type" value="Genomic_DNA"/>
</dbReference>
<feature type="transmembrane region" description="Helical" evidence="7">
    <location>
        <begin position="79"/>
        <end position="99"/>
    </location>
</feature>
<dbReference type="GO" id="GO:0016020">
    <property type="term" value="C:membrane"/>
    <property type="evidence" value="ECO:0007669"/>
    <property type="project" value="UniProtKB-SubCell"/>
</dbReference>
<comment type="caution">
    <text evidence="7">Lacks conserved residue(s) required for the propagation of feature annotation.</text>
</comment>
<accession>A0ABD1CT61</accession>
<keyword evidence="3 7" id="KW-0812">Transmembrane</keyword>
<dbReference type="Proteomes" id="UP001562425">
    <property type="component" value="Unassembled WGS sequence"/>
</dbReference>
<keyword evidence="6" id="KW-1015">Disulfide bond</keyword>
<reference evidence="8 9" key="1">
    <citation type="submission" date="2024-05" db="EMBL/GenBank/DDBJ databases">
        <title>Culex pipiens pipiens assembly and annotation.</title>
        <authorList>
            <person name="Alout H."/>
            <person name="Durand T."/>
        </authorList>
    </citation>
    <scope>NUCLEOTIDE SEQUENCE [LARGE SCALE GENOMIC DNA]</scope>
    <source>
        <strain evidence="8">HA-2024</strain>
        <tissue evidence="8">Whole body</tissue>
    </source>
</reference>
<feature type="transmembrane region" description="Helical" evidence="7">
    <location>
        <begin position="220"/>
        <end position="243"/>
    </location>
</feature>
<feature type="transmembrane region" description="Helical" evidence="7">
    <location>
        <begin position="111"/>
        <end position="131"/>
    </location>
</feature>
<keyword evidence="4 7" id="KW-1133">Transmembrane helix</keyword>
<dbReference type="InterPro" id="IPR008952">
    <property type="entry name" value="Tetraspanin_EC2_sf"/>
</dbReference>
<dbReference type="PANTHER" id="PTHR19282">
    <property type="entry name" value="TETRASPANIN"/>
    <property type="match status" value="1"/>
</dbReference>
<dbReference type="PRINTS" id="PR00259">
    <property type="entry name" value="TMFOUR"/>
</dbReference>
<keyword evidence="9" id="KW-1185">Reference proteome</keyword>
<protein>
    <recommendedName>
        <fullName evidence="7">Tetraspanin</fullName>
    </recommendedName>
</protein>
<dbReference type="CDD" id="cd03127">
    <property type="entry name" value="tetraspanin_LEL"/>
    <property type="match status" value="1"/>
</dbReference>
<evidence type="ECO:0000256" key="6">
    <source>
        <dbReference type="PIRSR" id="PIRSR002419-1"/>
    </source>
</evidence>
<evidence type="ECO:0000313" key="8">
    <source>
        <dbReference type="EMBL" id="KAL1379627.1"/>
    </source>
</evidence>
<name>A0ABD1CT61_CULPP</name>
<dbReference type="InterPro" id="IPR018499">
    <property type="entry name" value="Tetraspanin/Peripherin"/>
</dbReference>
<dbReference type="PANTHER" id="PTHR19282:SF521">
    <property type="entry name" value="IP01817P-RELATED"/>
    <property type="match status" value="1"/>
</dbReference>
<organism evidence="8 9">
    <name type="scientific">Culex pipiens pipiens</name>
    <name type="common">Northern house mosquito</name>
    <dbReference type="NCBI Taxonomy" id="38569"/>
    <lineage>
        <taxon>Eukaryota</taxon>
        <taxon>Metazoa</taxon>
        <taxon>Ecdysozoa</taxon>
        <taxon>Arthropoda</taxon>
        <taxon>Hexapoda</taxon>
        <taxon>Insecta</taxon>
        <taxon>Pterygota</taxon>
        <taxon>Neoptera</taxon>
        <taxon>Endopterygota</taxon>
        <taxon>Diptera</taxon>
        <taxon>Nematocera</taxon>
        <taxon>Culicoidea</taxon>
        <taxon>Culicidae</taxon>
        <taxon>Culicinae</taxon>
        <taxon>Culicini</taxon>
        <taxon>Culex</taxon>
        <taxon>Culex</taxon>
    </lineage>
</organism>
<dbReference type="PIRSF" id="PIRSF002419">
    <property type="entry name" value="Tetraspanin"/>
    <property type="match status" value="1"/>
</dbReference>
<dbReference type="SUPFAM" id="SSF48652">
    <property type="entry name" value="Tetraspanin"/>
    <property type="match status" value="1"/>
</dbReference>
<dbReference type="Pfam" id="PF00335">
    <property type="entry name" value="Tetraspanin"/>
    <property type="match status" value="1"/>
</dbReference>
<feature type="disulfide bond" evidence="6">
    <location>
        <begin position="173"/>
        <end position="189"/>
    </location>
</feature>
<comment type="caution">
    <text evidence="8">The sequence shown here is derived from an EMBL/GenBank/DDBJ whole genome shotgun (WGS) entry which is preliminary data.</text>
</comment>
<comment type="similarity">
    <text evidence="2 7">Belongs to the tetraspanin (TM4SF) family.</text>
</comment>